<dbReference type="GO" id="GO:0005576">
    <property type="term" value="C:extracellular region"/>
    <property type="evidence" value="ECO:0007669"/>
    <property type="project" value="UniProtKB-SubCell"/>
</dbReference>
<dbReference type="InterPro" id="IPR013806">
    <property type="entry name" value="Kringle-like"/>
</dbReference>
<dbReference type="FunFam" id="2.10.10.10:FF:000005">
    <property type="entry name" value="Epididymal sperm binding protein 1"/>
    <property type="match status" value="1"/>
</dbReference>
<dbReference type="AlphaFoldDB" id="A0A8C2RPQ3"/>
<dbReference type="SMART" id="SM00059">
    <property type="entry name" value="FN2"/>
    <property type="match status" value="1"/>
</dbReference>
<keyword evidence="5" id="KW-1015">Disulfide bond</keyword>
<dbReference type="Ensembl" id="ENSCHIT00010045454.1">
    <property type="protein sequence ID" value="ENSCHIP00010032296.1"/>
    <property type="gene ID" value="ENSCHIG00010023997.1"/>
</dbReference>
<dbReference type="Pfam" id="PF00040">
    <property type="entry name" value="fn2"/>
    <property type="match status" value="1"/>
</dbReference>
<comment type="similarity">
    <text evidence="2">Belongs to the seminal plasma protein family.</text>
</comment>
<protein>
    <recommendedName>
        <fullName evidence="8">Fibronectin type-II domain-containing protein</fullName>
    </recommendedName>
</protein>
<dbReference type="InterPro" id="IPR000562">
    <property type="entry name" value="FN_type2_dom"/>
</dbReference>
<comment type="caution">
    <text evidence="6">Lacks conserved residue(s) required for the propagation of feature annotation.</text>
</comment>
<evidence type="ECO:0000256" key="4">
    <source>
        <dbReference type="ARBA" id="ARBA00022737"/>
    </source>
</evidence>
<accession>A0A8C2RPQ3</accession>
<name>A0A8C2RPQ3_CAPHI</name>
<comment type="subcellular location">
    <subcellularLocation>
        <location evidence="1">Secreted</location>
    </subcellularLocation>
</comment>
<reference evidence="9" key="1">
    <citation type="submission" date="2019-03" db="EMBL/GenBank/DDBJ databases">
        <title>Genome sequencing and reference-guided assembly of Black Bengal Goat (Capra hircus).</title>
        <authorList>
            <person name="Siddiki A.Z."/>
            <person name="Baten A."/>
            <person name="Billah M."/>
            <person name="Alam M.A.U."/>
            <person name="Shawrob K.S.M."/>
            <person name="Saha S."/>
            <person name="Chowdhury M."/>
            <person name="Rahman A.H."/>
            <person name="Stear M."/>
            <person name="Miah G."/>
            <person name="Das G.B."/>
            <person name="Hossain M.M."/>
            <person name="Kumkum M."/>
            <person name="Islam M.S."/>
            <person name="Mollah A.M."/>
            <person name="Ahsan A."/>
            <person name="Tusar F."/>
            <person name="Khan M.K.I."/>
        </authorList>
    </citation>
    <scope>NUCLEOTIDE SEQUENCE [LARGE SCALE GENOMIC DNA]</scope>
</reference>
<evidence type="ECO:0000256" key="5">
    <source>
        <dbReference type="ARBA" id="ARBA00023157"/>
    </source>
</evidence>
<proteinExistence type="inferred from homology"/>
<dbReference type="PROSITE" id="PS51092">
    <property type="entry name" value="FN2_2"/>
    <property type="match status" value="1"/>
</dbReference>
<feature type="compositionally biased region" description="Basic and acidic residues" evidence="7">
    <location>
        <begin position="1"/>
        <end position="21"/>
    </location>
</feature>
<evidence type="ECO:0000256" key="6">
    <source>
        <dbReference type="PROSITE-ProRule" id="PRU00479"/>
    </source>
</evidence>
<sequence length="195" mass="21666">MGKQKKEKEEAGRRGGDREETGGVAINSRGSTPGGLLLGGGAWRCPWGFCRFQSTGSTVRRVSNMEVSSDVTVPGAGCLKTSPAMCNQIRGARKDTYLPTMETVTHLPEVKEGKCFFPFRYRDGIFYDCVQFKAKHKWCSLNETYEGYWKYCSEEVQLSRSVMSNSLGPHGLQHTRLPCPALPPRVCSNSCPLSW</sequence>
<dbReference type="InterPro" id="IPR036943">
    <property type="entry name" value="FN_type2_sf"/>
</dbReference>
<keyword evidence="4" id="KW-0677">Repeat</keyword>
<dbReference type="Gene3D" id="2.10.10.10">
    <property type="entry name" value="Fibronectin, type II, collagen-binding"/>
    <property type="match status" value="1"/>
</dbReference>
<evidence type="ECO:0000313" key="9">
    <source>
        <dbReference type="Ensembl" id="ENSCHIP00010032296.1"/>
    </source>
</evidence>
<dbReference type="SUPFAM" id="SSF57440">
    <property type="entry name" value="Kringle-like"/>
    <property type="match status" value="1"/>
</dbReference>
<evidence type="ECO:0000256" key="1">
    <source>
        <dbReference type="ARBA" id="ARBA00004613"/>
    </source>
</evidence>
<feature type="region of interest" description="Disordered" evidence="7">
    <location>
        <begin position="1"/>
        <end position="30"/>
    </location>
</feature>
<evidence type="ECO:0000256" key="7">
    <source>
        <dbReference type="SAM" id="MobiDB-lite"/>
    </source>
</evidence>
<reference evidence="9" key="2">
    <citation type="submission" date="2025-08" db="UniProtKB">
        <authorList>
            <consortium name="Ensembl"/>
        </authorList>
    </citation>
    <scope>IDENTIFICATION</scope>
</reference>
<organism evidence="9">
    <name type="scientific">Capra hircus</name>
    <name type="common">Goat</name>
    <dbReference type="NCBI Taxonomy" id="9925"/>
    <lineage>
        <taxon>Eukaryota</taxon>
        <taxon>Metazoa</taxon>
        <taxon>Chordata</taxon>
        <taxon>Craniata</taxon>
        <taxon>Vertebrata</taxon>
        <taxon>Euteleostomi</taxon>
        <taxon>Mammalia</taxon>
        <taxon>Eutheria</taxon>
        <taxon>Laurasiatheria</taxon>
        <taxon>Artiodactyla</taxon>
        <taxon>Ruminantia</taxon>
        <taxon>Pecora</taxon>
        <taxon>Bovidae</taxon>
        <taxon>Caprinae</taxon>
        <taxon>Capra</taxon>
    </lineage>
</organism>
<feature type="domain" description="Fibronectin type-II" evidence="8">
    <location>
        <begin position="110"/>
        <end position="154"/>
    </location>
</feature>
<evidence type="ECO:0000256" key="2">
    <source>
        <dbReference type="ARBA" id="ARBA00010011"/>
    </source>
</evidence>
<evidence type="ECO:0000256" key="3">
    <source>
        <dbReference type="ARBA" id="ARBA00022525"/>
    </source>
</evidence>
<keyword evidence="3" id="KW-0964">Secreted</keyword>
<evidence type="ECO:0000259" key="8">
    <source>
        <dbReference type="PROSITE" id="PS51092"/>
    </source>
</evidence>